<feature type="transmembrane region" description="Helical" evidence="6">
    <location>
        <begin position="89"/>
        <end position="106"/>
    </location>
</feature>
<dbReference type="AlphaFoldDB" id="F0XAM8"/>
<evidence type="ECO:0000256" key="4">
    <source>
        <dbReference type="ARBA" id="ARBA00023136"/>
    </source>
</evidence>
<dbReference type="GO" id="GO:0016020">
    <property type="term" value="C:membrane"/>
    <property type="evidence" value="ECO:0007669"/>
    <property type="project" value="UniProtKB-SubCell"/>
</dbReference>
<evidence type="ECO:0000256" key="2">
    <source>
        <dbReference type="ARBA" id="ARBA00022692"/>
    </source>
</evidence>
<accession>F0XAM8</accession>
<evidence type="ECO:0000256" key="3">
    <source>
        <dbReference type="ARBA" id="ARBA00022989"/>
    </source>
</evidence>
<feature type="transmembrane region" description="Helical" evidence="6">
    <location>
        <begin position="161"/>
        <end position="187"/>
    </location>
</feature>
<dbReference type="EMBL" id="GL629735">
    <property type="protein sequence ID" value="EFX05376.1"/>
    <property type="molecule type" value="Genomic_DNA"/>
</dbReference>
<reference evidence="8 9" key="1">
    <citation type="journal article" date="2011" name="Proc. Natl. Acad. Sci. U.S.A.">
        <title>Genome and transcriptome analyses of the mountain pine beetle-fungal symbiont Grosmannia clavigera, a lodgepole pine pathogen.</title>
        <authorList>
            <person name="DiGuistini S."/>
            <person name="Wang Y."/>
            <person name="Liao N.Y."/>
            <person name="Taylor G."/>
            <person name="Tanguay P."/>
            <person name="Feau N."/>
            <person name="Henrissat B."/>
            <person name="Chan S.K."/>
            <person name="Hesse-Orce U."/>
            <person name="Alamouti S.M."/>
            <person name="Tsui C.K.M."/>
            <person name="Docking R.T."/>
            <person name="Levasseur A."/>
            <person name="Haridas S."/>
            <person name="Robertson G."/>
            <person name="Birol I."/>
            <person name="Holt R.A."/>
            <person name="Marra M.A."/>
            <person name="Hamelin R.C."/>
            <person name="Hirst M."/>
            <person name="Jones S.J.M."/>
            <person name="Bohlmann J."/>
            <person name="Breuil C."/>
        </authorList>
    </citation>
    <scope>NUCLEOTIDE SEQUENCE [LARGE SCALE GENOMIC DNA]</scope>
    <source>
        <strain evidence="9">kw1407 / UAMH 11150</strain>
    </source>
</reference>
<dbReference type="PANTHER" id="PTHR33048">
    <property type="entry name" value="PTH11-LIKE INTEGRAL MEMBRANE PROTEIN (AFU_ORTHOLOGUE AFUA_5G11245)"/>
    <property type="match status" value="1"/>
</dbReference>
<dbReference type="RefSeq" id="XP_014174858.1">
    <property type="nucleotide sequence ID" value="XM_014319383.1"/>
</dbReference>
<dbReference type="STRING" id="655863.F0XAM8"/>
<feature type="transmembrane region" description="Helical" evidence="6">
    <location>
        <begin position="26"/>
        <end position="44"/>
    </location>
</feature>
<dbReference type="Pfam" id="PF20684">
    <property type="entry name" value="Fung_rhodopsin"/>
    <property type="match status" value="1"/>
</dbReference>
<organism evidence="9">
    <name type="scientific">Grosmannia clavigera (strain kw1407 / UAMH 11150)</name>
    <name type="common">Blue stain fungus</name>
    <name type="synonym">Graphiocladiella clavigera</name>
    <dbReference type="NCBI Taxonomy" id="655863"/>
    <lineage>
        <taxon>Eukaryota</taxon>
        <taxon>Fungi</taxon>
        <taxon>Dikarya</taxon>
        <taxon>Ascomycota</taxon>
        <taxon>Pezizomycotina</taxon>
        <taxon>Sordariomycetes</taxon>
        <taxon>Sordariomycetidae</taxon>
        <taxon>Ophiostomatales</taxon>
        <taxon>Ophiostomataceae</taxon>
        <taxon>Leptographium</taxon>
    </lineage>
</organism>
<keyword evidence="4 6" id="KW-0472">Membrane</keyword>
<evidence type="ECO:0000256" key="6">
    <source>
        <dbReference type="SAM" id="Phobius"/>
    </source>
</evidence>
<gene>
    <name evidence="8" type="ORF">CMQ_3445</name>
</gene>
<feature type="domain" description="Rhodopsin" evidence="7">
    <location>
        <begin position="40"/>
        <end position="209"/>
    </location>
</feature>
<keyword evidence="2 6" id="KW-0812">Transmembrane</keyword>
<evidence type="ECO:0000256" key="5">
    <source>
        <dbReference type="ARBA" id="ARBA00038359"/>
    </source>
</evidence>
<feature type="transmembrane region" description="Helical" evidence="6">
    <location>
        <begin position="118"/>
        <end position="141"/>
    </location>
</feature>
<dbReference type="Proteomes" id="UP000007796">
    <property type="component" value="Unassembled WGS sequence"/>
</dbReference>
<keyword evidence="3 6" id="KW-1133">Transmembrane helix</keyword>
<dbReference type="InParanoid" id="F0XAM8"/>
<evidence type="ECO:0000256" key="1">
    <source>
        <dbReference type="ARBA" id="ARBA00004141"/>
    </source>
</evidence>
<evidence type="ECO:0000313" key="8">
    <source>
        <dbReference type="EMBL" id="EFX05376.1"/>
    </source>
</evidence>
<dbReference type="InterPro" id="IPR052337">
    <property type="entry name" value="SAT4-like"/>
</dbReference>
<dbReference type="InterPro" id="IPR049326">
    <property type="entry name" value="Rhodopsin_dom_fungi"/>
</dbReference>
<protein>
    <submittedName>
        <fullName evidence="8">Integral membrane protein</fullName>
    </submittedName>
</protein>
<comment type="subcellular location">
    <subcellularLocation>
        <location evidence="1">Membrane</location>
        <topology evidence="1">Multi-pass membrane protein</topology>
    </subcellularLocation>
</comment>
<comment type="similarity">
    <text evidence="5">Belongs to the SAT4 family.</text>
</comment>
<dbReference type="GeneID" id="25976546"/>
<evidence type="ECO:0000313" key="9">
    <source>
        <dbReference type="Proteomes" id="UP000007796"/>
    </source>
</evidence>
<proteinExistence type="inferred from homology"/>
<evidence type="ECO:0000259" key="7">
    <source>
        <dbReference type="Pfam" id="PF20684"/>
    </source>
</evidence>
<dbReference type="OrthoDB" id="3934549at2759"/>
<dbReference type="eggNOG" id="ENOG502SIYQ">
    <property type="taxonomic scope" value="Eukaryota"/>
</dbReference>
<keyword evidence="9" id="KW-1185">Reference proteome</keyword>
<sequence>MSSTTSTAGFSASYIAYNEGHTLARISYAMIPISGIITAARFWSRKRKHISYGWDDWLTLISLPSTGAALEETWQWFWQKTKCLFMTEIVYGTCLCTIKAAILLMYRRIFPTRLMEIGGWCIGAITIAFWLAGILVSVFQCRPIRKTWDPFMEGGTCLNKYQFFLGSSISNIITDAFMLILPVLEVLRLQIRFGQKIAIAGIFLLGSFTPSNKSGDTSELVTIGGGTNLKHSAKPKVRDSFMRLHGNDSTEEPVLWPSTYAGDLATTIEGAQDDSSSTQAAIPLDTIKVQKAITWVESKPNV</sequence>
<dbReference type="HOGENOM" id="CLU_028200_0_1_1"/>
<name>F0XAM8_GROCL</name>
<dbReference type="PANTHER" id="PTHR33048:SF47">
    <property type="entry name" value="INTEGRAL MEMBRANE PROTEIN-RELATED"/>
    <property type="match status" value="1"/>
</dbReference>